<dbReference type="SUPFAM" id="SSF55383">
    <property type="entry name" value="Copper amine oxidase, domain N"/>
    <property type="match status" value="2"/>
</dbReference>
<evidence type="ECO:0000313" key="4">
    <source>
        <dbReference type="Proteomes" id="UP000659344"/>
    </source>
</evidence>
<comment type="caution">
    <text evidence="3">The sequence shown here is derived from an EMBL/GenBank/DDBJ whole genome shotgun (WGS) entry which is preliminary data.</text>
</comment>
<reference evidence="4" key="1">
    <citation type="journal article" date="2019" name="Int. J. Syst. Evol. Microbiol.">
        <title>The Global Catalogue of Microorganisms (GCM) 10K type strain sequencing project: providing services to taxonomists for standard genome sequencing and annotation.</title>
        <authorList>
            <consortium name="The Broad Institute Genomics Platform"/>
            <consortium name="The Broad Institute Genome Sequencing Center for Infectious Disease"/>
            <person name="Wu L."/>
            <person name="Ma J."/>
        </authorList>
    </citation>
    <scope>NUCLEOTIDE SEQUENCE [LARGE SCALE GENOMIC DNA]</scope>
    <source>
        <strain evidence="4">CGMCC 1.12769</strain>
    </source>
</reference>
<dbReference type="EMBL" id="BMFT01000004">
    <property type="protein sequence ID" value="GGH36104.1"/>
    <property type="molecule type" value="Genomic_DNA"/>
</dbReference>
<feature type="signal peptide" evidence="1">
    <location>
        <begin position="1"/>
        <end position="23"/>
    </location>
</feature>
<dbReference type="Pfam" id="PF07833">
    <property type="entry name" value="Cu_amine_oxidN1"/>
    <property type="match status" value="1"/>
</dbReference>
<keyword evidence="1" id="KW-0732">Signal</keyword>
<dbReference type="Gene3D" id="3.30.457.10">
    <property type="entry name" value="Copper amine oxidase-like, N-terminal domain"/>
    <property type="match status" value="1"/>
</dbReference>
<keyword evidence="4" id="KW-1185">Reference proteome</keyword>
<organism evidence="3 4">
    <name type="scientific">Paenibacillus segetis</name>
    <dbReference type="NCBI Taxonomy" id="1325360"/>
    <lineage>
        <taxon>Bacteria</taxon>
        <taxon>Bacillati</taxon>
        <taxon>Bacillota</taxon>
        <taxon>Bacilli</taxon>
        <taxon>Bacillales</taxon>
        <taxon>Paenibacillaceae</taxon>
        <taxon>Paenibacillus</taxon>
    </lineage>
</organism>
<evidence type="ECO:0000313" key="3">
    <source>
        <dbReference type="EMBL" id="GGH36104.1"/>
    </source>
</evidence>
<accession>A0ABQ1YRY6</accession>
<dbReference type="InterPro" id="IPR036582">
    <property type="entry name" value="Mao_N_sf"/>
</dbReference>
<name>A0ABQ1YRY6_9BACL</name>
<evidence type="ECO:0000256" key="1">
    <source>
        <dbReference type="SAM" id="SignalP"/>
    </source>
</evidence>
<feature type="chain" id="PRO_5047124162" description="Copper amine oxidase-like N-terminal domain-containing protein" evidence="1">
    <location>
        <begin position="24"/>
        <end position="284"/>
    </location>
</feature>
<feature type="domain" description="Copper amine oxidase-like N-terminal" evidence="2">
    <location>
        <begin position="31"/>
        <end position="134"/>
    </location>
</feature>
<proteinExistence type="predicted"/>
<dbReference type="Proteomes" id="UP000659344">
    <property type="component" value="Unassembled WGS sequence"/>
</dbReference>
<sequence>MKKVLLGAFLAFSLLTLSSTTYAAGAKIQLKVDGVAITSEVKPESKNNRIMVPLRLISENLGAIVEWSKSEVILVKGDMKVVLKLNSAVAEKNGEKMQLDVKPYLKNNSVFVPLRFITEAFDCNVSYSNNVVTVDTEPLVIDGIRVQALQQEYHMIMGGIISQFSGNTYNEAVYNIFMKNKGDKVEAPASYSWNYNLDTPGAYYKNAQYDFLDQKGDSIVRFDVYTLTQGVPSELLSGYPKTLVHDALQDEWYLFSDAALKSINQLMDNAVKNGFQKIISNTVA</sequence>
<dbReference type="InterPro" id="IPR012854">
    <property type="entry name" value="Cu_amine_oxidase-like_N"/>
</dbReference>
<evidence type="ECO:0000259" key="2">
    <source>
        <dbReference type="Pfam" id="PF07833"/>
    </source>
</evidence>
<protein>
    <recommendedName>
        <fullName evidence="2">Copper amine oxidase-like N-terminal domain-containing protein</fullName>
    </recommendedName>
</protein>
<dbReference type="RefSeq" id="WP_188541914.1">
    <property type="nucleotide sequence ID" value="NZ_BMFT01000004.1"/>
</dbReference>
<gene>
    <name evidence="3" type="ORF">GCM10008013_42750</name>
</gene>